<dbReference type="AlphaFoldDB" id="A0A5J5GAZ4"/>
<evidence type="ECO:0000256" key="2">
    <source>
        <dbReference type="ARBA" id="ARBA00022705"/>
    </source>
</evidence>
<dbReference type="InterPro" id="IPR027421">
    <property type="entry name" value="DNA_pol_lamdba_lyase_dom_sf"/>
</dbReference>
<dbReference type="PANTHER" id="PTHR11276:SF28">
    <property type="entry name" value="DNA POLYMERASE LAMBDA"/>
    <property type="match status" value="1"/>
</dbReference>
<dbReference type="SUPFAM" id="SSF47802">
    <property type="entry name" value="DNA polymerase beta, N-terminal domain-like"/>
    <property type="match status" value="1"/>
</dbReference>
<evidence type="ECO:0000259" key="3">
    <source>
        <dbReference type="SMART" id="SM00278"/>
    </source>
</evidence>
<evidence type="ECO:0000313" key="4">
    <source>
        <dbReference type="EMBL" id="KAA9004982.1"/>
    </source>
</evidence>
<evidence type="ECO:0000313" key="5">
    <source>
        <dbReference type="Proteomes" id="UP000326554"/>
    </source>
</evidence>
<organism evidence="4 5">
    <name type="scientific">Histidinibacterium aquaticum</name>
    <dbReference type="NCBI Taxonomy" id="2613962"/>
    <lineage>
        <taxon>Bacteria</taxon>
        <taxon>Pseudomonadati</taxon>
        <taxon>Pseudomonadota</taxon>
        <taxon>Alphaproteobacteria</taxon>
        <taxon>Rhodobacterales</taxon>
        <taxon>Paracoccaceae</taxon>
        <taxon>Histidinibacterium</taxon>
    </lineage>
</organism>
<proteinExistence type="predicted"/>
<keyword evidence="2" id="KW-0235">DNA replication</keyword>
<dbReference type="RefSeq" id="WP_150446884.1">
    <property type="nucleotide sequence ID" value="NZ_VYQE01000009.1"/>
</dbReference>
<dbReference type="InterPro" id="IPR003583">
    <property type="entry name" value="Hlx-hairpin-Hlx_DNA-bd_motif"/>
</dbReference>
<feature type="domain" description="Helix-hairpin-helix DNA-binding motif class 1" evidence="3">
    <location>
        <begin position="106"/>
        <end position="125"/>
    </location>
</feature>
<reference evidence="4 5" key="1">
    <citation type="submission" date="2019-09" db="EMBL/GenBank/DDBJ databases">
        <authorList>
            <person name="Park J.-S."/>
            <person name="Choi H.-J."/>
        </authorList>
    </citation>
    <scope>NUCLEOTIDE SEQUENCE [LARGE SCALE GENOMIC DNA]</scope>
    <source>
        <strain evidence="4 5">176SS1-4</strain>
    </source>
</reference>
<dbReference type="PANTHER" id="PTHR11276">
    <property type="entry name" value="DNA POLYMERASE TYPE-X FAMILY MEMBER"/>
    <property type="match status" value="1"/>
</dbReference>
<feature type="domain" description="Helix-hairpin-helix DNA-binding motif class 1" evidence="3">
    <location>
        <begin position="143"/>
        <end position="159"/>
    </location>
</feature>
<keyword evidence="4" id="KW-0238">DNA-binding</keyword>
<sequence>MADSPAQTVGDVPEENRKIAARLREYAELLEQQGEDGFRVRAHRSAAAYLDRLQEPLSDLLERGGTEALIGLPGIGRAIAADIVEMLTSGRWRQLDRLKGEVTPEALFRTIPGIGATLAHRIAGAGDIETLEELEMALRLGDARISGIGPRRRQAILASLSECLSRFQRAPLQGQPREEPPVSLLLDADALYRRKAEAGELTRIAPKRFNPEGQAWLPIMHARRGDWHLTVLFSNTARAHELNRTLDWVVIYFHRDGEPEARRTIVTERRGPLRGRRVVRGRESECEAHYAAPPEALRAQ</sequence>
<keyword evidence="1" id="KW-0237">DNA synthesis</keyword>
<dbReference type="GO" id="GO:0003677">
    <property type="term" value="F:DNA binding"/>
    <property type="evidence" value="ECO:0007669"/>
    <property type="project" value="UniProtKB-KW"/>
</dbReference>
<feature type="domain" description="Helix-hairpin-helix DNA-binding motif class 1" evidence="3">
    <location>
        <begin position="67"/>
        <end position="86"/>
    </location>
</feature>
<dbReference type="EMBL" id="VYQE01000009">
    <property type="protein sequence ID" value="KAA9004982.1"/>
    <property type="molecule type" value="Genomic_DNA"/>
</dbReference>
<dbReference type="Proteomes" id="UP000326554">
    <property type="component" value="Unassembled WGS sequence"/>
</dbReference>
<dbReference type="GO" id="GO:0006281">
    <property type="term" value="P:DNA repair"/>
    <property type="evidence" value="ECO:0007669"/>
    <property type="project" value="InterPro"/>
</dbReference>
<dbReference type="GO" id="GO:0003887">
    <property type="term" value="F:DNA-directed DNA polymerase activity"/>
    <property type="evidence" value="ECO:0007669"/>
    <property type="project" value="InterPro"/>
</dbReference>
<dbReference type="Gene3D" id="1.10.150.20">
    <property type="entry name" value="5' to 3' exonuclease, C-terminal subdomain"/>
    <property type="match status" value="1"/>
</dbReference>
<keyword evidence="5" id="KW-1185">Reference proteome</keyword>
<dbReference type="Gene3D" id="1.10.150.110">
    <property type="entry name" value="DNA polymerase beta, N-terminal domain-like"/>
    <property type="match status" value="1"/>
</dbReference>
<evidence type="ECO:0000256" key="1">
    <source>
        <dbReference type="ARBA" id="ARBA00022634"/>
    </source>
</evidence>
<dbReference type="Pfam" id="PF14716">
    <property type="entry name" value="HHH_8"/>
    <property type="match status" value="1"/>
</dbReference>
<dbReference type="InterPro" id="IPR010996">
    <property type="entry name" value="HHH_MUS81"/>
</dbReference>
<dbReference type="SMART" id="SM00278">
    <property type="entry name" value="HhH1"/>
    <property type="match status" value="3"/>
</dbReference>
<dbReference type="InterPro" id="IPR022312">
    <property type="entry name" value="DNA_pol_X"/>
</dbReference>
<name>A0A5J5GAZ4_9RHOB</name>
<protein>
    <submittedName>
        <fullName evidence="4">DNA-binding protein</fullName>
    </submittedName>
</protein>
<accession>A0A5J5GAZ4</accession>
<comment type="caution">
    <text evidence="4">The sequence shown here is derived from an EMBL/GenBank/DDBJ whole genome shotgun (WGS) entry which is preliminary data.</text>
</comment>
<gene>
    <name evidence="4" type="ORF">F3S47_18930</name>
</gene>
<dbReference type="Pfam" id="PF14520">
    <property type="entry name" value="HHH_5"/>
    <property type="match status" value="1"/>
</dbReference>